<dbReference type="RefSeq" id="WP_021030511.1">
    <property type="nucleotide sequence ID" value="NZ_KI391954.1"/>
</dbReference>
<comment type="caution">
    <text evidence="5">The sequence shown here is derived from an EMBL/GenBank/DDBJ whole genome shotgun (WGS) entry which is preliminary data.</text>
</comment>
<dbReference type="Gene3D" id="3.40.50.12780">
    <property type="entry name" value="N-terminal domain of ligase-like"/>
    <property type="match status" value="1"/>
</dbReference>
<dbReference type="FunFam" id="3.30.300.30:FF:000008">
    <property type="entry name" value="2,3-dihydroxybenzoate-AMP ligase"/>
    <property type="match status" value="1"/>
</dbReference>
<name>E5XL08_SEGRC</name>
<dbReference type="NCBIfam" id="NF004837">
    <property type="entry name" value="PRK06187.1"/>
    <property type="match status" value="1"/>
</dbReference>
<protein>
    <submittedName>
        <fullName evidence="5">Uncharacterized protein</fullName>
    </submittedName>
</protein>
<dbReference type="eggNOG" id="COG0318">
    <property type="taxonomic scope" value="Bacteria"/>
</dbReference>
<dbReference type="Proteomes" id="UP000004816">
    <property type="component" value="Unassembled WGS sequence"/>
</dbReference>
<evidence type="ECO:0000259" key="4">
    <source>
        <dbReference type="Pfam" id="PF13193"/>
    </source>
</evidence>
<dbReference type="InterPro" id="IPR000873">
    <property type="entry name" value="AMP-dep_synth/lig_dom"/>
</dbReference>
<dbReference type="STRING" id="679197.HMPREF9336_00177"/>
<dbReference type="GO" id="GO:0016877">
    <property type="term" value="F:ligase activity, forming carbon-sulfur bonds"/>
    <property type="evidence" value="ECO:0007669"/>
    <property type="project" value="UniProtKB-ARBA"/>
</dbReference>
<dbReference type="SUPFAM" id="SSF56801">
    <property type="entry name" value="Acetyl-CoA synthetase-like"/>
    <property type="match status" value="1"/>
</dbReference>
<accession>E5XL08</accession>
<dbReference type="InterPro" id="IPR045851">
    <property type="entry name" value="AMP-bd_C_sf"/>
</dbReference>
<evidence type="ECO:0000313" key="6">
    <source>
        <dbReference type="Proteomes" id="UP000004816"/>
    </source>
</evidence>
<dbReference type="InterPro" id="IPR025110">
    <property type="entry name" value="AMP-bd_C"/>
</dbReference>
<evidence type="ECO:0000256" key="2">
    <source>
        <dbReference type="ARBA" id="ARBA00022598"/>
    </source>
</evidence>
<dbReference type="Gene3D" id="3.30.300.30">
    <property type="match status" value="1"/>
</dbReference>
<dbReference type="CDD" id="cd12119">
    <property type="entry name" value="ttLC_FACS_AlkK_like"/>
    <property type="match status" value="1"/>
</dbReference>
<dbReference type="PROSITE" id="PS00455">
    <property type="entry name" value="AMP_BINDING"/>
    <property type="match status" value="1"/>
</dbReference>
<dbReference type="InterPro" id="IPR020845">
    <property type="entry name" value="AMP-binding_CS"/>
</dbReference>
<dbReference type="PANTHER" id="PTHR43767:SF11">
    <property type="entry name" value="MEDIUM-CHAIN-FATTY-ACID--COA LIGASE"/>
    <property type="match status" value="1"/>
</dbReference>
<dbReference type="EMBL" id="ACZI02000003">
    <property type="protein sequence ID" value="EFV14990.2"/>
    <property type="molecule type" value="Genomic_DNA"/>
</dbReference>
<evidence type="ECO:0000259" key="3">
    <source>
        <dbReference type="Pfam" id="PF00501"/>
    </source>
</evidence>
<dbReference type="HOGENOM" id="CLU_000022_59_5_11"/>
<evidence type="ECO:0000313" key="5">
    <source>
        <dbReference type="EMBL" id="EFV14990.2"/>
    </source>
</evidence>
<feature type="domain" description="AMP-dependent synthetase/ligase" evidence="3">
    <location>
        <begin position="22"/>
        <end position="409"/>
    </location>
</feature>
<dbReference type="Pfam" id="PF00501">
    <property type="entry name" value="AMP-binding"/>
    <property type="match status" value="1"/>
</dbReference>
<keyword evidence="6" id="KW-1185">Reference proteome</keyword>
<reference evidence="5 6" key="1">
    <citation type="journal article" date="2011" name="Stand. Genomic Sci.">
        <title>High quality draft genome sequence of Segniliparus rugosus CDC 945(T)= (ATCC BAA-974(T)).</title>
        <authorList>
            <person name="Earl A.M."/>
            <person name="Desjardins C.A."/>
            <person name="Fitzgerald M.G."/>
            <person name="Arachchi H.M."/>
            <person name="Zeng Q."/>
            <person name="Mehta T."/>
            <person name="Griggs A."/>
            <person name="Birren B.W."/>
            <person name="Toney N.C."/>
            <person name="Carr J."/>
            <person name="Posey J."/>
            <person name="Butler W.R."/>
        </authorList>
    </citation>
    <scope>NUCLEOTIDE SEQUENCE [LARGE SCALE GENOMIC DNA]</scope>
    <source>
        <strain evidence="6">ATCC BAA-974 / DSM 45345 / CCUG 50838 / CIP 108380 / JCM 13579 / CDC 945</strain>
    </source>
</reference>
<feature type="domain" description="AMP-binding enzyme C-terminal" evidence="4">
    <location>
        <begin position="458"/>
        <end position="536"/>
    </location>
</feature>
<sequence>MRGTMSGGRLSVGTILQYARDVHGDRLIVTKTESGETTRTFAASVERAARLAGALRGLGVTGDQRVGTFQWNNAEHVEAYFAIPAMGAVLHTLNIRLAPEQVAQIANHAEDEVVILDASLVALFAKALPSMRTVRHVVISGTPCAEDAAVFADAAAASESQVELHDYEDLLASAEPLREWPDVAEEAAAAMCYTSGTTGDPKGVVYSHRSVYLHSSAVTTASLLGLSRTDRVLPIVPMFHANAWGLVHAAFLSGSDLIMPGQFLSGGAVAELIHKHRVTLSSGVPTVWTDVLRYAREHPGAVDFSSLRTLQSGGSAVPVSLMKAFRAELGVDLMQLWGMTETSPVATTWVPRPDLDPDSDEYWRYRSYVGKAAPGVELRIVDDQGETVPPGGGAGEIETRGLWVTTSYYRVEAPEKFHDGWLRTGDVGELTEDGYLVISDRTKDVIKSGGEWISSVDLENRLMAHPSVREAAVVAVPCEIWGERPLACVVLAAASTASESERIEELRAYLAESFPRWQVPEHWAFIDQVPRTSVGKFDKKALRLEREKGGLAVTSVPGPKRR</sequence>
<gene>
    <name evidence="5" type="ORF">HMPREF9336_00177</name>
</gene>
<proteinExistence type="inferred from homology"/>
<dbReference type="InterPro" id="IPR042099">
    <property type="entry name" value="ANL_N_sf"/>
</dbReference>
<dbReference type="PANTHER" id="PTHR43767">
    <property type="entry name" value="LONG-CHAIN-FATTY-ACID--COA LIGASE"/>
    <property type="match status" value="1"/>
</dbReference>
<dbReference type="Pfam" id="PF13193">
    <property type="entry name" value="AMP-binding_C"/>
    <property type="match status" value="1"/>
</dbReference>
<dbReference type="AlphaFoldDB" id="E5XL08"/>
<dbReference type="OrthoDB" id="9803968at2"/>
<comment type="similarity">
    <text evidence="1">Belongs to the ATP-dependent AMP-binding enzyme family.</text>
</comment>
<organism evidence="5 6">
    <name type="scientific">Segniliparus rugosus (strain ATCC BAA-974 / DSM 45345 / CCUG 50838 / CIP 108380 / JCM 13579 / CDC 945)</name>
    <dbReference type="NCBI Taxonomy" id="679197"/>
    <lineage>
        <taxon>Bacteria</taxon>
        <taxon>Bacillati</taxon>
        <taxon>Actinomycetota</taxon>
        <taxon>Actinomycetes</taxon>
        <taxon>Mycobacteriales</taxon>
        <taxon>Segniliparaceae</taxon>
        <taxon>Segniliparus</taxon>
    </lineage>
</organism>
<dbReference type="InterPro" id="IPR050237">
    <property type="entry name" value="ATP-dep_AMP-bd_enzyme"/>
</dbReference>
<keyword evidence="2" id="KW-0436">Ligase</keyword>
<evidence type="ECO:0000256" key="1">
    <source>
        <dbReference type="ARBA" id="ARBA00006432"/>
    </source>
</evidence>